<evidence type="ECO:0000259" key="1">
    <source>
        <dbReference type="PROSITE" id="PS50181"/>
    </source>
</evidence>
<comment type="caution">
    <text evidence="2">The sequence shown here is derived from an EMBL/GenBank/DDBJ whole genome shotgun (WGS) entry which is preliminary data.</text>
</comment>
<dbReference type="PROSITE" id="PS50181">
    <property type="entry name" value="FBOX"/>
    <property type="match status" value="1"/>
</dbReference>
<dbReference type="Proteomes" id="UP000184267">
    <property type="component" value="Unassembled WGS sequence"/>
</dbReference>
<organism evidence="2 3">
    <name type="scientific">Trametes pubescens</name>
    <name type="common">White-rot fungus</name>
    <dbReference type="NCBI Taxonomy" id="154538"/>
    <lineage>
        <taxon>Eukaryota</taxon>
        <taxon>Fungi</taxon>
        <taxon>Dikarya</taxon>
        <taxon>Basidiomycota</taxon>
        <taxon>Agaricomycotina</taxon>
        <taxon>Agaricomycetes</taxon>
        <taxon>Polyporales</taxon>
        <taxon>Polyporaceae</taxon>
        <taxon>Trametes</taxon>
    </lineage>
</organism>
<dbReference type="OrthoDB" id="2758792at2759"/>
<accession>A0A1M2VNN1</accession>
<dbReference type="OMA" id="NSSAQCA"/>
<keyword evidence="3" id="KW-1185">Reference proteome</keyword>
<dbReference type="EMBL" id="MNAD01000978">
    <property type="protein sequence ID" value="OJT09178.1"/>
    <property type="molecule type" value="Genomic_DNA"/>
</dbReference>
<evidence type="ECO:0000313" key="3">
    <source>
        <dbReference type="Proteomes" id="UP000184267"/>
    </source>
</evidence>
<proteinExistence type="predicted"/>
<name>A0A1M2VNN1_TRAPU</name>
<sequence length="561" mass="61883">MAMATLLDKDVRAELAATVRAREQELQSMYAILNIGVPINQLPVELLVEVFTHLQQGDLELRWLDALRVCRHWFVVGSTAAKLWKNLNVSGSTNLLRTGLARSRAAELNISITPYMNTLLEVTGLINPHLHRLRTLELGMIPPKDLPAFAIFMENAMPSLQSLQVSINRVSGLEVALDLSPTRFPRLRDVDCSGVQILRNSAIASQLHKVIISDCLGKNPQLQTSALLDAICNMRNTKELLMQHVYVYDVARALAVPAQNRVVLEQLEKVMIYTDGPLLKAILSVIVIPPTAAVSFICPFAANTSEGNASSFYAVIPDDRRGLPILSQIIAVRVTAMDSEHTFEGFNDDFEVCPSGVPCGAPQLELSIVMRSEEDVDFSIPIGLDDLVHVFCDTPLEHLTIDTTLVVAATSDWRTIFEAFPTLRTFSITVEQDDEISDVSLQLFSALDPGDIPAAALARGASGERLLGARILDAVPCPALRHLRIIGLGTPLNTDRLLDTAVTCLENRRRVLDRPGEGIRELKLELDCHDDDAHFRRVQAAFETHLGPLVDVISYQTGDMW</sequence>
<dbReference type="SUPFAM" id="SSF52058">
    <property type="entry name" value="L domain-like"/>
    <property type="match status" value="1"/>
</dbReference>
<evidence type="ECO:0000313" key="2">
    <source>
        <dbReference type="EMBL" id="OJT09178.1"/>
    </source>
</evidence>
<dbReference type="InterPro" id="IPR036047">
    <property type="entry name" value="F-box-like_dom_sf"/>
</dbReference>
<protein>
    <recommendedName>
        <fullName evidence="1">F-box domain-containing protein</fullName>
    </recommendedName>
</protein>
<gene>
    <name evidence="2" type="ORF">TRAPUB_14388</name>
</gene>
<dbReference type="SUPFAM" id="SSF81383">
    <property type="entry name" value="F-box domain"/>
    <property type="match status" value="1"/>
</dbReference>
<dbReference type="InterPro" id="IPR032675">
    <property type="entry name" value="LRR_dom_sf"/>
</dbReference>
<dbReference type="InterPro" id="IPR001810">
    <property type="entry name" value="F-box_dom"/>
</dbReference>
<dbReference type="Gene3D" id="3.80.10.10">
    <property type="entry name" value="Ribonuclease Inhibitor"/>
    <property type="match status" value="1"/>
</dbReference>
<dbReference type="STRING" id="154538.A0A1M2VNN1"/>
<dbReference type="AlphaFoldDB" id="A0A1M2VNN1"/>
<feature type="domain" description="F-box" evidence="1">
    <location>
        <begin position="36"/>
        <end position="87"/>
    </location>
</feature>
<reference evidence="2 3" key="1">
    <citation type="submission" date="2016-10" db="EMBL/GenBank/DDBJ databases">
        <title>Genome sequence of the basidiomycete white-rot fungus Trametes pubescens.</title>
        <authorList>
            <person name="Makela M.R."/>
            <person name="Granchi Z."/>
            <person name="Peng M."/>
            <person name="De Vries R.P."/>
            <person name="Grigoriev I."/>
            <person name="Riley R."/>
            <person name="Hilden K."/>
        </authorList>
    </citation>
    <scope>NUCLEOTIDE SEQUENCE [LARGE SCALE GENOMIC DNA]</scope>
    <source>
        <strain evidence="2 3">FBCC735</strain>
    </source>
</reference>
<dbReference type="Pfam" id="PF12937">
    <property type="entry name" value="F-box-like"/>
    <property type="match status" value="1"/>
</dbReference>